<dbReference type="Gene3D" id="3.40.50.620">
    <property type="entry name" value="HUPs"/>
    <property type="match status" value="2"/>
</dbReference>
<gene>
    <name evidence="3" type="ORF">FCK90_12845</name>
</gene>
<dbReference type="CDD" id="cd00293">
    <property type="entry name" value="USP-like"/>
    <property type="match status" value="2"/>
</dbReference>
<dbReference type="OrthoDB" id="3665908at2"/>
<dbReference type="InterPro" id="IPR006016">
    <property type="entry name" value="UspA"/>
</dbReference>
<evidence type="ECO:0000313" key="4">
    <source>
        <dbReference type="Proteomes" id="UP000325957"/>
    </source>
</evidence>
<dbReference type="PANTHER" id="PTHR46268:SF15">
    <property type="entry name" value="UNIVERSAL STRESS PROTEIN HP_0031"/>
    <property type="match status" value="1"/>
</dbReference>
<dbReference type="InterPro" id="IPR006015">
    <property type="entry name" value="Universal_stress_UspA"/>
</dbReference>
<feature type="domain" description="UspA" evidence="2">
    <location>
        <begin position="1"/>
        <end position="135"/>
    </location>
</feature>
<dbReference type="PANTHER" id="PTHR46268">
    <property type="entry name" value="STRESS RESPONSE PROTEIN NHAX"/>
    <property type="match status" value="1"/>
</dbReference>
<evidence type="ECO:0000313" key="3">
    <source>
        <dbReference type="EMBL" id="KAA9393270.1"/>
    </source>
</evidence>
<protein>
    <submittedName>
        <fullName evidence="3">Universal stress protein</fullName>
    </submittedName>
</protein>
<name>A0A5J5KVL0_9MICC</name>
<dbReference type="SUPFAM" id="SSF52402">
    <property type="entry name" value="Adenine nucleotide alpha hydrolases-like"/>
    <property type="match status" value="2"/>
</dbReference>
<dbReference type="Proteomes" id="UP000325957">
    <property type="component" value="Unassembled WGS sequence"/>
</dbReference>
<organism evidence="3 4">
    <name type="scientific">Kocuria coralli</name>
    <dbReference type="NCBI Taxonomy" id="1461025"/>
    <lineage>
        <taxon>Bacteria</taxon>
        <taxon>Bacillati</taxon>
        <taxon>Actinomycetota</taxon>
        <taxon>Actinomycetes</taxon>
        <taxon>Micrococcales</taxon>
        <taxon>Micrococcaceae</taxon>
        <taxon>Kocuria</taxon>
    </lineage>
</organism>
<dbReference type="Pfam" id="PF00582">
    <property type="entry name" value="Usp"/>
    <property type="match status" value="2"/>
</dbReference>
<accession>A0A5J5KVL0</accession>
<dbReference type="AlphaFoldDB" id="A0A5J5KVL0"/>
<proteinExistence type="inferred from homology"/>
<keyword evidence="4" id="KW-1185">Reference proteome</keyword>
<dbReference type="PRINTS" id="PR01438">
    <property type="entry name" value="UNVRSLSTRESS"/>
</dbReference>
<evidence type="ECO:0000259" key="2">
    <source>
        <dbReference type="Pfam" id="PF00582"/>
    </source>
</evidence>
<evidence type="ECO:0000256" key="1">
    <source>
        <dbReference type="ARBA" id="ARBA00008791"/>
    </source>
</evidence>
<sequence>MTEKILVGYDGSAFAEQALDWAINEAKASDARMTVVVSTGRPVVADAAITGPFLEKIEEEAEETAKAGVQKALDAGVKAEGVLERGDVAGVLVHDSSSNSLIVLGKRGLHGIRGRLGSVSAATAAHAKCPVIVLPDGWEPQEGDFSGRVVLAVDKLGPKSPAVKHAARYAARHGKSLSIVTVIPTITSLPSGSAELDKAIADQLTEPARTLCHEVEKVALEQAEGLDTSVHVLSGRPADALVEASGSADLVVLGTRGHGGFRGLLVGSVSQAVLVDAACPVMVVPNKYEADAE</sequence>
<dbReference type="EMBL" id="SZWF01000022">
    <property type="protein sequence ID" value="KAA9393270.1"/>
    <property type="molecule type" value="Genomic_DNA"/>
</dbReference>
<dbReference type="InterPro" id="IPR014729">
    <property type="entry name" value="Rossmann-like_a/b/a_fold"/>
</dbReference>
<comment type="caution">
    <text evidence="3">The sequence shown here is derived from an EMBL/GenBank/DDBJ whole genome shotgun (WGS) entry which is preliminary data.</text>
</comment>
<feature type="domain" description="UspA" evidence="2">
    <location>
        <begin position="148"/>
        <end position="285"/>
    </location>
</feature>
<reference evidence="3 4" key="1">
    <citation type="submission" date="2019-05" db="EMBL/GenBank/DDBJ databases">
        <title>Kocuria coralli sp. nov., a novel actinobacterium isolated from coral reef seawater.</title>
        <authorList>
            <person name="Li J."/>
        </authorList>
    </citation>
    <scope>NUCLEOTIDE SEQUENCE [LARGE SCALE GENOMIC DNA]</scope>
    <source>
        <strain evidence="3 4">SCSIO 13007</strain>
    </source>
</reference>
<dbReference type="RefSeq" id="WP_158034707.1">
    <property type="nucleotide sequence ID" value="NZ_ML708626.1"/>
</dbReference>
<comment type="similarity">
    <text evidence="1">Belongs to the universal stress protein A family.</text>
</comment>